<dbReference type="InterPro" id="IPR011613">
    <property type="entry name" value="GH15-like"/>
</dbReference>
<protein>
    <submittedName>
        <fullName evidence="5">Glucoamylase</fullName>
        <ecNumber evidence="5">3.2.1.3</ecNumber>
    </submittedName>
    <submittedName>
        <fullName evidence="6">Oligosaccharide amylase</fullName>
    </submittedName>
</protein>
<dbReference type="InterPro" id="IPR012341">
    <property type="entry name" value="6hp_glycosidase-like_sf"/>
</dbReference>
<feature type="domain" description="GH15-like" evidence="4">
    <location>
        <begin position="269"/>
        <end position="612"/>
    </location>
</feature>
<dbReference type="RefSeq" id="WP_104838313.1">
    <property type="nucleotide sequence ID" value="NZ_CP026606.1"/>
</dbReference>
<organism evidence="5 7">
    <name type="scientific">Methanococcus maripaludis</name>
    <name type="common">Methanococcus deltae</name>
    <dbReference type="NCBI Taxonomy" id="39152"/>
    <lineage>
        <taxon>Archaea</taxon>
        <taxon>Methanobacteriati</taxon>
        <taxon>Methanobacteriota</taxon>
        <taxon>Methanomada group</taxon>
        <taxon>Methanococci</taxon>
        <taxon>Methanococcales</taxon>
        <taxon>Methanococcaceae</taxon>
        <taxon>Methanococcus</taxon>
    </lineage>
</organism>
<evidence type="ECO:0000313" key="7">
    <source>
        <dbReference type="Proteomes" id="UP000239462"/>
    </source>
</evidence>
<dbReference type="GeneID" id="36102634"/>
<dbReference type="SUPFAM" id="SSF48208">
    <property type="entry name" value="Six-hairpin glycosidases"/>
    <property type="match status" value="1"/>
</dbReference>
<dbReference type="EC" id="3.2.1.3" evidence="5"/>
<accession>A0A2L1CC37</accession>
<dbReference type="AlphaFoldDB" id="A0A2L1CC37"/>
<evidence type="ECO:0000259" key="4">
    <source>
        <dbReference type="Pfam" id="PF00723"/>
    </source>
</evidence>
<comment type="similarity">
    <text evidence="1">Belongs to the glycosyl hydrolase 15 family.</text>
</comment>
<sequence length="621" mass="71364">MVGIIGNGNILAKIDDSGSIEYMFYPSLGYEKHIFDASFAIYNHGLRWAWDNGWEINQSYVKDTNILRTTYECNEFLMESRDYIPISHNIIIKQISISNKTDETQDLKLFFYENLRMGEIPRENTVQFMKDPRMIMKYDGMYSMCIGSDKKIDSYQCGVRSSDKSALIDISNGILKEYSTSSGLITDSAISWDLKLLPGQKQSVSVYIIMNEYKGDQYKLMETMDSIKVVIDNHEDFYQLTNSYWKNLLETTISKLSANELNRVSMCEDLCKRSLLTLLLLCDRGGGIMASPSLYPDYRHVWCRDGGYIAVALSLCGQSSIVEKYFEWCRKTQNEDGSWVQSYYINGIPRLTAMQIDQVGTTIWAALIHYRKSDNEKFLRKNWAMLKKAADYLSNAAIALSPSYDLWEEKYGVFTYTLGSMYGGLKSAVKIAKILEENEGLVEKWQNSLKFLKEEVVEKIYLNDKNRFSKALHPKDETTDSSILGITVPFNLVNADDPRMVATADQIESAFDYKVGGIGRYPKDVYFGGNPWIINTLWLYMYYELLIYDLSKNKSIKKEILNNYREKSSTLFDWVCKYNFSGLMPEQIHKDLGVPISAMPLGWSHAMFIIAVHGDFEILIP</sequence>
<dbReference type="GO" id="GO:0005975">
    <property type="term" value="P:carbohydrate metabolic process"/>
    <property type="evidence" value="ECO:0007669"/>
    <property type="project" value="InterPro"/>
</dbReference>
<dbReference type="Proteomes" id="UP000567099">
    <property type="component" value="Unassembled WGS sequence"/>
</dbReference>
<evidence type="ECO:0000313" key="8">
    <source>
        <dbReference type="Proteomes" id="UP000567099"/>
    </source>
</evidence>
<dbReference type="PANTHER" id="PTHR31616">
    <property type="entry name" value="TREHALASE"/>
    <property type="match status" value="1"/>
</dbReference>
<dbReference type="Pfam" id="PF00723">
    <property type="entry name" value="Glyco_hydro_15"/>
    <property type="match status" value="1"/>
</dbReference>
<reference evidence="6 8" key="3">
    <citation type="submission" date="2020-07" db="EMBL/GenBank/DDBJ databases">
        <title>Genomic Encyclopedia of Type Strains, Phase IV (KMG-V): Genome sequencing to study the core and pangenomes of soil and plant-associated prokaryotes.</title>
        <authorList>
            <person name="Whitman W."/>
        </authorList>
    </citation>
    <scope>NUCLEOTIDE SEQUENCE [LARGE SCALE GENOMIC DNA]</scope>
    <source>
        <strain evidence="6 8">C13</strain>
    </source>
</reference>
<name>A0A2L1CC37_METMI</name>
<reference evidence="5" key="2">
    <citation type="submission" date="2018-02" db="EMBL/GenBank/DDBJ databases">
        <title>Complete genome sequence of the Methanococcus maripaludis type strain JJ (DSM 2067), a model for selenoprotein synthesis in Archaea.</title>
        <authorList>
            <person name="Poehlein A."/>
            <person name="Heym D."/>
            <person name="Quitzke V."/>
            <person name="Fersch J."/>
            <person name="Daniel R."/>
            <person name="Rother M."/>
        </authorList>
    </citation>
    <scope>NUCLEOTIDE SEQUENCE [LARGE SCALE GENOMIC DNA]</scope>
    <source>
        <strain evidence="5">DSM 2067</strain>
    </source>
</reference>
<gene>
    <name evidence="5" type="primary">cga</name>
    <name evidence="6" type="ORF">HNP94_000436</name>
    <name evidence="5" type="ORF">MMJJ_15510</name>
</gene>
<keyword evidence="2 5" id="KW-0378">Hydrolase</keyword>
<evidence type="ECO:0000256" key="2">
    <source>
        <dbReference type="ARBA" id="ARBA00022801"/>
    </source>
</evidence>
<dbReference type="EMBL" id="JACDUO010000001">
    <property type="protein sequence ID" value="MBA2863436.1"/>
    <property type="molecule type" value="Genomic_DNA"/>
</dbReference>
<dbReference type="KEGG" id="mmad:MMJJ_15510"/>
<evidence type="ECO:0000313" key="5">
    <source>
        <dbReference type="EMBL" id="AVB76925.1"/>
    </source>
</evidence>
<evidence type="ECO:0000256" key="1">
    <source>
        <dbReference type="ARBA" id="ARBA00006188"/>
    </source>
</evidence>
<keyword evidence="3 5" id="KW-0326">Glycosidase</keyword>
<evidence type="ECO:0000313" key="6">
    <source>
        <dbReference type="EMBL" id="MBA2863436.1"/>
    </source>
</evidence>
<dbReference type="Proteomes" id="UP000239462">
    <property type="component" value="Chromosome"/>
</dbReference>
<evidence type="ECO:0000256" key="3">
    <source>
        <dbReference type="ARBA" id="ARBA00023295"/>
    </source>
</evidence>
<dbReference type="Gene3D" id="1.50.10.10">
    <property type="match status" value="1"/>
</dbReference>
<dbReference type="PROSITE" id="PS00820">
    <property type="entry name" value="GLUCOAMYLASE"/>
    <property type="match status" value="1"/>
</dbReference>
<dbReference type="EMBL" id="CP026606">
    <property type="protein sequence ID" value="AVB76925.1"/>
    <property type="molecule type" value="Genomic_DNA"/>
</dbReference>
<dbReference type="PANTHER" id="PTHR31616:SF0">
    <property type="entry name" value="GLUCAN 1,4-ALPHA-GLUCOSIDASE"/>
    <property type="match status" value="1"/>
</dbReference>
<reference evidence="7" key="1">
    <citation type="journal article" date="2018" name="Genome Announc.">
        <title>Complete Genome Sequence of the Methanococcus maripaludis Type Strain JJ (DSM 2067), a Model for Selenoprotein Synthesis in Archaea.</title>
        <authorList>
            <person name="Poehlein A."/>
            <person name="Heym D."/>
            <person name="Quitzke V."/>
            <person name="Fersch J."/>
            <person name="Daniel R."/>
            <person name="Rother M."/>
        </authorList>
    </citation>
    <scope>NUCLEOTIDE SEQUENCE [LARGE SCALE GENOMIC DNA]</scope>
    <source>
        <strain evidence="7">DSM 2067</strain>
    </source>
</reference>
<proteinExistence type="inferred from homology"/>
<dbReference type="InterPro" id="IPR008928">
    <property type="entry name" value="6-hairpin_glycosidase_sf"/>
</dbReference>
<dbReference type="GO" id="GO:0004339">
    <property type="term" value="F:glucan 1,4-alpha-glucosidase activity"/>
    <property type="evidence" value="ECO:0007669"/>
    <property type="project" value="UniProtKB-EC"/>
</dbReference>
<dbReference type="InterPro" id="IPR046966">
    <property type="entry name" value="Glucoamylase_active_site"/>
</dbReference>